<evidence type="ECO:0000256" key="1">
    <source>
        <dbReference type="ARBA" id="ARBA00004225"/>
    </source>
</evidence>
<evidence type="ECO:0000313" key="11">
    <source>
        <dbReference type="EMBL" id="KAG2186978.1"/>
    </source>
</evidence>
<dbReference type="InterPro" id="IPR023395">
    <property type="entry name" value="MCP_dom_sf"/>
</dbReference>
<dbReference type="OrthoDB" id="44467at2759"/>
<organism evidence="11 12">
    <name type="scientific">Umbelopsis vinacea</name>
    <dbReference type="NCBI Taxonomy" id="44442"/>
    <lineage>
        <taxon>Eukaryota</taxon>
        <taxon>Fungi</taxon>
        <taxon>Fungi incertae sedis</taxon>
        <taxon>Mucoromycota</taxon>
        <taxon>Mucoromycotina</taxon>
        <taxon>Umbelopsidomycetes</taxon>
        <taxon>Umbelopsidales</taxon>
        <taxon>Umbelopsidaceae</taxon>
        <taxon>Umbelopsis</taxon>
    </lineage>
</organism>
<comment type="similarity">
    <text evidence="2 10">Belongs to the mitochondrial carrier (TC 2.A.29) family.</text>
</comment>
<accession>A0A8H7Q6X1</accession>
<keyword evidence="8 9" id="KW-0472">Membrane</keyword>
<evidence type="ECO:0000256" key="2">
    <source>
        <dbReference type="ARBA" id="ARBA00006375"/>
    </source>
</evidence>
<keyword evidence="3 10" id="KW-0813">Transport</keyword>
<dbReference type="PROSITE" id="PS50920">
    <property type="entry name" value="SOLCAR"/>
    <property type="match status" value="3"/>
</dbReference>
<dbReference type="InterPro" id="IPR049563">
    <property type="entry name" value="TXTP-like"/>
</dbReference>
<evidence type="ECO:0000256" key="7">
    <source>
        <dbReference type="ARBA" id="ARBA00023128"/>
    </source>
</evidence>
<dbReference type="GO" id="GO:0005469">
    <property type="term" value="F:succinate:fumarate antiporter activity"/>
    <property type="evidence" value="ECO:0007669"/>
    <property type="project" value="TreeGrafter"/>
</dbReference>
<protein>
    <recommendedName>
        <fullName evidence="13">Mitochondrial carrier</fullName>
    </recommendedName>
</protein>
<keyword evidence="7" id="KW-0496">Mitochondrion</keyword>
<dbReference type="PANTHER" id="PTHR45788:SF2">
    <property type="entry name" value="SUCCINATE_FUMARATE MITOCHONDRIAL TRANSPORTER"/>
    <property type="match status" value="1"/>
</dbReference>
<keyword evidence="5" id="KW-0677">Repeat</keyword>
<evidence type="ECO:0000256" key="8">
    <source>
        <dbReference type="ARBA" id="ARBA00023136"/>
    </source>
</evidence>
<evidence type="ECO:0000256" key="3">
    <source>
        <dbReference type="ARBA" id="ARBA00022448"/>
    </source>
</evidence>
<evidence type="ECO:0000256" key="5">
    <source>
        <dbReference type="ARBA" id="ARBA00022737"/>
    </source>
</evidence>
<dbReference type="AlphaFoldDB" id="A0A8H7Q6X1"/>
<comment type="caution">
    <text evidence="11">The sequence shown here is derived from an EMBL/GenBank/DDBJ whole genome shotgun (WGS) entry which is preliminary data.</text>
</comment>
<dbReference type="GO" id="GO:0031966">
    <property type="term" value="C:mitochondrial membrane"/>
    <property type="evidence" value="ECO:0007669"/>
    <property type="project" value="UniProtKB-SubCell"/>
</dbReference>
<evidence type="ECO:0000256" key="10">
    <source>
        <dbReference type="RuleBase" id="RU000488"/>
    </source>
</evidence>
<comment type="subcellular location">
    <subcellularLocation>
        <location evidence="1">Mitochondrion membrane</location>
        <topology evidence="1">Multi-pass membrane protein</topology>
    </subcellularLocation>
</comment>
<evidence type="ECO:0000256" key="4">
    <source>
        <dbReference type="ARBA" id="ARBA00022692"/>
    </source>
</evidence>
<reference evidence="11" key="1">
    <citation type="submission" date="2020-12" db="EMBL/GenBank/DDBJ databases">
        <title>Metabolic potential, ecology and presence of endohyphal bacteria is reflected in genomic diversity of Mucoromycotina.</title>
        <authorList>
            <person name="Muszewska A."/>
            <person name="Okrasinska A."/>
            <person name="Steczkiewicz K."/>
            <person name="Drgas O."/>
            <person name="Orlowska M."/>
            <person name="Perlinska-Lenart U."/>
            <person name="Aleksandrzak-Piekarczyk T."/>
            <person name="Szatraj K."/>
            <person name="Zielenkiewicz U."/>
            <person name="Pilsyk S."/>
            <person name="Malc E."/>
            <person name="Mieczkowski P."/>
            <person name="Kruszewska J.S."/>
            <person name="Biernat P."/>
            <person name="Pawlowska J."/>
        </authorList>
    </citation>
    <scope>NUCLEOTIDE SEQUENCE</scope>
    <source>
        <strain evidence="11">WA0000051536</strain>
    </source>
</reference>
<keyword evidence="6" id="KW-1133">Transmembrane helix</keyword>
<evidence type="ECO:0008006" key="13">
    <source>
        <dbReference type="Google" id="ProtNLM"/>
    </source>
</evidence>
<dbReference type="SUPFAM" id="SSF103506">
    <property type="entry name" value="Mitochondrial carrier"/>
    <property type="match status" value="1"/>
</dbReference>
<evidence type="ECO:0000313" key="12">
    <source>
        <dbReference type="Proteomes" id="UP000612746"/>
    </source>
</evidence>
<dbReference type="EMBL" id="JAEPRA010000004">
    <property type="protein sequence ID" value="KAG2186978.1"/>
    <property type="molecule type" value="Genomic_DNA"/>
</dbReference>
<dbReference type="InterPro" id="IPR018108">
    <property type="entry name" value="MCP_transmembrane"/>
</dbReference>
<gene>
    <name evidence="11" type="ORF">INT44_003206</name>
</gene>
<feature type="repeat" description="Solcar" evidence="9">
    <location>
        <begin position="292"/>
        <end position="376"/>
    </location>
</feature>
<keyword evidence="4 9" id="KW-0812">Transmembrane</keyword>
<feature type="repeat" description="Solcar" evidence="9">
    <location>
        <begin position="46"/>
        <end position="133"/>
    </location>
</feature>
<dbReference type="Proteomes" id="UP000612746">
    <property type="component" value="Unassembled WGS sequence"/>
</dbReference>
<evidence type="ECO:0000256" key="6">
    <source>
        <dbReference type="ARBA" id="ARBA00022989"/>
    </source>
</evidence>
<proteinExistence type="inferred from homology"/>
<feature type="repeat" description="Solcar" evidence="9">
    <location>
        <begin position="163"/>
        <end position="254"/>
    </location>
</feature>
<keyword evidence="12" id="KW-1185">Reference proteome</keyword>
<dbReference type="Gene3D" id="1.50.40.10">
    <property type="entry name" value="Mitochondrial carrier domain"/>
    <property type="match status" value="3"/>
</dbReference>
<sequence length="381" mass="42313">MNCQIRPLTLAQRVLSSNFCKGYARQSRNWNFALLVASMSTQSKKKSLLNSTMAGAGAGAVEVLIMQPTDVIKTRFQSLRAASLYNQGIWKAFTKVVKDEGFLGTLLNASHVNRYYNLTLASPALYRGTVPVLCIVGPRVSLQYMGLAMYKPIFEKLEGKVIPSHSSAGLAGVCTGITQAVTLVTPLEAIKVRQQTDLMNAAHERKYHGIAQTARTMIKTEGFMSLYNGLIPTVVRQSWGTEAQIVSILRFFFWVSKLTIMTTPIGLLVKFSGYIEIKAIFEATANDPSQPLAPWKHMVSGGLANVLVAVLNSPPDVVKTRMQDEGSTYRNTWQCVKSMAREEGFRSFFRGSWLRVIRVAPGGAIQFAMYEQLSHWLENRE</sequence>
<name>A0A8H7Q6X1_9FUNG</name>
<dbReference type="PANTHER" id="PTHR45788">
    <property type="entry name" value="SUCCINATE/FUMARATE MITOCHONDRIAL TRANSPORTER-RELATED"/>
    <property type="match status" value="1"/>
</dbReference>
<evidence type="ECO:0000256" key="9">
    <source>
        <dbReference type="PROSITE-ProRule" id="PRU00282"/>
    </source>
</evidence>
<dbReference type="Pfam" id="PF00153">
    <property type="entry name" value="Mito_carr"/>
    <property type="match status" value="3"/>
</dbReference>